<dbReference type="GO" id="GO:0003735">
    <property type="term" value="F:structural constituent of ribosome"/>
    <property type="evidence" value="ECO:0007669"/>
    <property type="project" value="EnsemblFungi"/>
</dbReference>
<dbReference type="eggNOG" id="KOG3435">
    <property type="taxonomic scope" value="Eukaryota"/>
</dbReference>
<dbReference type="InParanoid" id="G8ZT27"/>
<sequence length="100" mass="11592">MFRFVPKRLFSNCRVFLQETPSTIVKSSCPAGTVLSVNVKKSGKDPVALEDSEYPAWLWEVLDPEARARKLAEDPMKLRKKQIRKANRMQIKQNNFLQQL</sequence>
<evidence type="ECO:0000313" key="8">
    <source>
        <dbReference type="EMBL" id="CCE91771.1"/>
    </source>
</evidence>
<dbReference type="AlphaFoldDB" id="G8ZT27"/>
<proteinExistence type="inferred from homology"/>
<evidence type="ECO:0000313" key="9">
    <source>
        <dbReference type="Proteomes" id="UP000005627"/>
    </source>
</evidence>
<dbReference type="EMBL" id="HE616745">
    <property type="protein sequence ID" value="CCE91771.1"/>
    <property type="molecule type" value="Genomic_DNA"/>
</dbReference>
<dbReference type="PANTHER" id="PTHR28595:SF1">
    <property type="entry name" value="LARGE RIBOSOMAL SUBUNIT PROTEIN ML54"/>
    <property type="match status" value="1"/>
</dbReference>
<keyword evidence="2" id="KW-0809">Transit peptide</keyword>
<keyword evidence="4" id="KW-0496">Mitochondrion</keyword>
<keyword evidence="5" id="KW-0687">Ribonucleoprotein</keyword>
<keyword evidence="3" id="KW-0689">Ribosomal protein</keyword>
<name>G8ZT27_TORDE</name>
<dbReference type="Proteomes" id="UP000005627">
    <property type="component" value="Chromosome 4"/>
</dbReference>
<dbReference type="FunCoup" id="G8ZT27">
    <property type="interactions" value="119"/>
</dbReference>
<dbReference type="KEGG" id="tdl:TDEL_0D01870"/>
<keyword evidence="9" id="KW-1185">Reference proteome</keyword>
<gene>
    <name evidence="8" type="primary">TDEL0D01870</name>
    <name evidence="8" type="ORF">TDEL_0D01870</name>
</gene>
<dbReference type="InterPro" id="IPR013870">
    <property type="entry name" value="Ribosomal_mL54"/>
</dbReference>
<evidence type="ECO:0000256" key="2">
    <source>
        <dbReference type="ARBA" id="ARBA00022946"/>
    </source>
</evidence>
<dbReference type="GO" id="GO:0005762">
    <property type="term" value="C:mitochondrial large ribosomal subunit"/>
    <property type="evidence" value="ECO:0007669"/>
    <property type="project" value="EnsemblFungi"/>
</dbReference>
<evidence type="ECO:0000256" key="4">
    <source>
        <dbReference type="ARBA" id="ARBA00023128"/>
    </source>
</evidence>
<dbReference type="RefSeq" id="XP_003680982.1">
    <property type="nucleotide sequence ID" value="XM_003680934.1"/>
</dbReference>
<dbReference type="OrthoDB" id="10252718at2759"/>
<dbReference type="STRING" id="1076872.G8ZT27"/>
<reference evidence="8 9" key="1">
    <citation type="journal article" date="2011" name="Proc. Natl. Acad. Sci. U.S.A.">
        <title>Evolutionary erosion of yeast sex chromosomes by mating-type switching accidents.</title>
        <authorList>
            <person name="Gordon J.L."/>
            <person name="Armisen D."/>
            <person name="Proux-Wera E."/>
            <person name="Oheigeartaigh S.S."/>
            <person name="Byrne K.P."/>
            <person name="Wolfe K.H."/>
        </authorList>
    </citation>
    <scope>NUCLEOTIDE SEQUENCE [LARGE SCALE GENOMIC DNA]</scope>
    <source>
        <strain evidence="9">ATCC 10662 / CBS 1146 / NBRC 0425 / NCYC 2629 / NRRL Y-866</strain>
    </source>
</reference>
<dbReference type="Pfam" id="PF08561">
    <property type="entry name" value="Ribosomal_L37"/>
    <property type="match status" value="1"/>
</dbReference>
<comment type="similarity">
    <text evidence="6">Belongs to the mitochondrion-specific ribosomal protein mL54 family.</text>
</comment>
<evidence type="ECO:0000256" key="6">
    <source>
        <dbReference type="ARBA" id="ARBA00033752"/>
    </source>
</evidence>
<dbReference type="GeneID" id="11502206"/>
<dbReference type="HOGENOM" id="CLU_144297_2_0_1"/>
<evidence type="ECO:0000256" key="7">
    <source>
        <dbReference type="ARBA" id="ARBA00035179"/>
    </source>
</evidence>
<organism evidence="8 9">
    <name type="scientific">Torulaspora delbrueckii</name>
    <name type="common">Yeast</name>
    <name type="synonym">Candida colliculosa</name>
    <dbReference type="NCBI Taxonomy" id="4950"/>
    <lineage>
        <taxon>Eukaryota</taxon>
        <taxon>Fungi</taxon>
        <taxon>Dikarya</taxon>
        <taxon>Ascomycota</taxon>
        <taxon>Saccharomycotina</taxon>
        <taxon>Saccharomycetes</taxon>
        <taxon>Saccharomycetales</taxon>
        <taxon>Saccharomycetaceae</taxon>
        <taxon>Torulaspora</taxon>
    </lineage>
</organism>
<accession>G8ZT27</accession>
<evidence type="ECO:0000256" key="1">
    <source>
        <dbReference type="ARBA" id="ARBA00004173"/>
    </source>
</evidence>
<comment type="subcellular location">
    <subcellularLocation>
        <location evidence="1">Mitochondrion</location>
    </subcellularLocation>
</comment>
<dbReference type="PANTHER" id="PTHR28595">
    <property type="entry name" value="39S RIBOSOMAL PROTEIN L54, MITOCHONDRIAL"/>
    <property type="match status" value="1"/>
</dbReference>
<protein>
    <recommendedName>
        <fullName evidence="7">Large ribosomal subunit protein mL54</fullName>
    </recommendedName>
</protein>
<evidence type="ECO:0000256" key="5">
    <source>
        <dbReference type="ARBA" id="ARBA00023274"/>
    </source>
</evidence>
<evidence type="ECO:0000256" key="3">
    <source>
        <dbReference type="ARBA" id="ARBA00022980"/>
    </source>
</evidence>